<protein>
    <recommendedName>
        <fullName evidence="2">DUF559 domain-containing protein</fullName>
    </recommendedName>
</protein>
<dbReference type="CDD" id="cd01038">
    <property type="entry name" value="Endonuclease_DUF559"/>
    <property type="match status" value="1"/>
</dbReference>
<accession>A0ABU7TEQ3</accession>
<evidence type="ECO:0000259" key="2">
    <source>
        <dbReference type="Pfam" id="PF04480"/>
    </source>
</evidence>
<dbReference type="EMBL" id="MLBY01000005">
    <property type="protein sequence ID" value="MEE7458985.1"/>
    <property type="molecule type" value="Genomic_DNA"/>
</dbReference>
<gene>
    <name evidence="3" type="ORF">MRSR164_20010</name>
</gene>
<dbReference type="InterPro" id="IPR011335">
    <property type="entry name" value="Restrct_endonuc-II-like"/>
</dbReference>
<evidence type="ECO:0000256" key="1">
    <source>
        <dbReference type="SAM" id="MobiDB-lite"/>
    </source>
</evidence>
<dbReference type="InterPro" id="IPR007569">
    <property type="entry name" value="DUF559"/>
</dbReference>
<proteinExistence type="predicted"/>
<keyword evidence="4" id="KW-1185">Reference proteome</keyword>
<dbReference type="InterPro" id="IPR047216">
    <property type="entry name" value="Endonuclease_DUF559_bact"/>
</dbReference>
<evidence type="ECO:0000313" key="4">
    <source>
        <dbReference type="Proteomes" id="UP001349262"/>
    </source>
</evidence>
<organism evidence="3 4">
    <name type="scientific">Methylobacterium radiotolerans</name>
    <dbReference type="NCBI Taxonomy" id="31998"/>
    <lineage>
        <taxon>Bacteria</taxon>
        <taxon>Pseudomonadati</taxon>
        <taxon>Pseudomonadota</taxon>
        <taxon>Alphaproteobacteria</taxon>
        <taxon>Hyphomicrobiales</taxon>
        <taxon>Methylobacteriaceae</taxon>
        <taxon>Methylobacterium</taxon>
    </lineage>
</organism>
<feature type="domain" description="DUF559" evidence="2">
    <location>
        <begin position="14"/>
        <end position="112"/>
    </location>
</feature>
<feature type="region of interest" description="Disordered" evidence="1">
    <location>
        <begin position="111"/>
        <end position="199"/>
    </location>
</feature>
<dbReference type="Proteomes" id="UP001349262">
    <property type="component" value="Unassembled WGS sequence"/>
</dbReference>
<name>A0ABU7TEQ3_9HYPH</name>
<comment type="caution">
    <text evidence="3">The sequence shown here is derived from an EMBL/GenBank/DDBJ whole genome shotgun (WGS) entry which is preliminary data.</text>
</comment>
<evidence type="ECO:0000313" key="3">
    <source>
        <dbReference type="EMBL" id="MEE7458985.1"/>
    </source>
</evidence>
<dbReference type="Gene3D" id="3.40.960.10">
    <property type="entry name" value="VSR Endonuclease"/>
    <property type="match status" value="1"/>
</dbReference>
<sequence length="199" mass="22383">MRPADDERRWFRERPRHDQTEAERRLWLRLRDRRLAGFKFVRQESIGPYVADFCCREARLNVELDGSQHADSDYDAERDAWLVERGYRVLRFWNAEVSNNVIGVLDTILDALPPSPRSRGEGRDDLGPRVYPSSDLGCPNRASPTWVVGATSPQGDGEGASTREPPPDPPPHPRLPPRFGDDEVAKALSPRAGRGGDSG</sequence>
<dbReference type="Pfam" id="PF04480">
    <property type="entry name" value="DUF559"/>
    <property type="match status" value="1"/>
</dbReference>
<dbReference type="PANTHER" id="PTHR38590">
    <property type="entry name" value="BLL0828 PROTEIN"/>
    <property type="match status" value="1"/>
</dbReference>
<feature type="compositionally biased region" description="Basic and acidic residues" evidence="1">
    <location>
        <begin position="118"/>
        <end position="127"/>
    </location>
</feature>
<reference evidence="3 4" key="1">
    <citation type="journal article" date="2012" name="Genet. Mol. Biol.">
        <title>Analysis of 16S rRNA and mxaF genes revealing insights into Methylobacterium niche-specific plant association.</title>
        <authorList>
            <person name="Dourado M.N."/>
            <person name="Andreote F.D."/>
            <person name="Dini-Andreote F."/>
            <person name="Conti R."/>
            <person name="Araujo J.M."/>
            <person name="Araujo W.L."/>
        </authorList>
    </citation>
    <scope>NUCLEOTIDE SEQUENCE [LARGE SCALE GENOMIC DNA]</scope>
    <source>
        <strain evidence="3 4">SR1.6/4</strain>
    </source>
</reference>
<dbReference type="SUPFAM" id="SSF52980">
    <property type="entry name" value="Restriction endonuclease-like"/>
    <property type="match status" value="1"/>
</dbReference>
<feature type="compositionally biased region" description="Pro residues" evidence="1">
    <location>
        <begin position="167"/>
        <end position="176"/>
    </location>
</feature>
<dbReference type="PANTHER" id="PTHR38590:SF1">
    <property type="entry name" value="BLL0828 PROTEIN"/>
    <property type="match status" value="1"/>
</dbReference>